<evidence type="ECO:0000256" key="10">
    <source>
        <dbReference type="ARBA" id="ARBA00023306"/>
    </source>
</evidence>
<keyword evidence="7" id="KW-0132">Cell division</keyword>
<feature type="compositionally biased region" description="Acidic residues" evidence="11">
    <location>
        <begin position="159"/>
        <end position="169"/>
    </location>
</feature>
<protein>
    <recommendedName>
        <fullName evidence="4">Condensin complex subunit 2</fullName>
    </recommendedName>
</protein>
<dbReference type="GO" id="GO:0003682">
    <property type="term" value="F:chromatin binding"/>
    <property type="evidence" value="ECO:0007669"/>
    <property type="project" value="TreeGrafter"/>
</dbReference>
<keyword evidence="5" id="KW-0158">Chromosome</keyword>
<evidence type="ECO:0000313" key="13">
    <source>
        <dbReference type="Proteomes" id="UP000549394"/>
    </source>
</evidence>
<dbReference type="GO" id="GO:0051301">
    <property type="term" value="P:cell division"/>
    <property type="evidence" value="ECO:0007669"/>
    <property type="project" value="UniProtKB-KW"/>
</dbReference>
<feature type="region of interest" description="Disordered" evidence="11">
    <location>
        <begin position="332"/>
        <end position="369"/>
    </location>
</feature>
<feature type="compositionally biased region" description="Polar residues" evidence="11">
    <location>
        <begin position="352"/>
        <end position="369"/>
    </location>
</feature>
<feature type="compositionally biased region" description="Basic residues" evidence="11">
    <location>
        <begin position="174"/>
        <end position="185"/>
    </location>
</feature>
<evidence type="ECO:0000256" key="7">
    <source>
        <dbReference type="ARBA" id="ARBA00022618"/>
    </source>
</evidence>
<proteinExistence type="inferred from homology"/>
<organism evidence="12 13">
    <name type="scientific">Dimorphilus gyrociliatus</name>
    <dbReference type="NCBI Taxonomy" id="2664684"/>
    <lineage>
        <taxon>Eukaryota</taxon>
        <taxon>Metazoa</taxon>
        <taxon>Spiralia</taxon>
        <taxon>Lophotrochozoa</taxon>
        <taxon>Annelida</taxon>
        <taxon>Polychaeta</taxon>
        <taxon>Polychaeta incertae sedis</taxon>
        <taxon>Dinophilidae</taxon>
        <taxon>Dimorphilus</taxon>
    </lineage>
</organism>
<sequence length="663" mass="75127">MPVAKDNNSSNSIRRRSGLVTAFVADIAEEHPIKRKNVPLTPMMATSISSASKSVGGPASILTEECMRQFNNTVKFVSDNKLTKRNCFQLNMLTDVTMKKVWKKDDQADTFQKASSALGANTKIYAYRVDTVHHDTRRYIQDMQRNRRTSVDGAHEIEQDMGTEENQDEETTKKKDKRKTRKLRKKDSIAKNLDNITDSADNSGVKDTSFRLRRKYEYEPDTKRGMSHMLGRHEQDSLVPLFAEKDSLLCQNPSKMEDFTVNCRQLLNTTKNVKAILPDIRCFSFLSGMNVSHPEPEQARNRVDESVEDVNQGMSFNYSMPPTQLPAEDVRDSISADDGDDDHLSVVGESEASISSPRPSATESNTTISTLSDPSEFLQLWKKKRRPRSPQGEESKKPSVDVKKKRRVLFYDCELLPDTRRYSDLFQLKKRVNTSESDSRESVIVNKLQLLYDLLDVRAMVENNRRLIKKRRTSVAESFSSVNVETKAQETLFGGENIGLDDANDDDDAGGDAEPNMFEGEGFDETVAVQSFAAVRSLAGELVTPPTKLARLELQYEKKARDVNIEKLKAKITSYLKYPAPLPMADFDEKGEGPDKKESDQETQNFSGLYQYLCDRDDKVRDGYTSLPYVFSALLQLSNKEEINFAELNDGDELILTYTEKNE</sequence>
<evidence type="ECO:0000256" key="2">
    <source>
        <dbReference type="ARBA" id="ARBA00004496"/>
    </source>
</evidence>
<keyword evidence="8" id="KW-0498">Mitosis</keyword>
<dbReference type="GO" id="GO:0000796">
    <property type="term" value="C:condensin complex"/>
    <property type="evidence" value="ECO:0007669"/>
    <property type="project" value="InterPro"/>
</dbReference>
<evidence type="ECO:0000256" key="5">
    <source>
        <dbReference type="ARBA" id="ARBA00022454"/>
    </source>
</evidence>
<evidence type="ECO:0000256" key="6">
    <source>
        <dbReference type="ARBA" id="ARBA00022490"/>
    </source>
</evidence>
<dbReference type="AlphaFoldDB" id="A0A7I8VKI5"/>
<feature type="compositionally biased region" description="Basic and acidic residues" evidence="11">
    <location>
        <begin position="149"/>
        <end position="158"/>
    </location>
</feature>
<reference evidence="12 13" key="1">
    <citation type="submission" date="2020-08" db="EMBL/GenBank/DDBJ databases">
        <authorList>
            <person name="Hejnol A."/>
        </authorList>
    </citation>
    <scope>NUCLEOTIDE SEQUENCE [LARGE SCALE GENOMIC DNA]</scope>
</reference>
<evidence type="ECO:0000256" key="8">
    <source>
        <dbReference type="ARBA" id="ARBA00022776"/>
    </source>
</evidence>
<dbReference type="GO" id="GO:0007076">
    <property type="term" value="P:mitotic chromosome condensation"/>
    <property type="evidence" value="ECO:0007669"/>
    <property type="project" value="InterPro"/>
</dbReference>
<evidence type="ECO:0000313" key="12">
    <source>
        <dbReference type="EMBL" id="CAD5116543.1"/>
    </source>
</evidence>
<dbReference type="PANTHER" id="PTHR13108">
    <property type="entry name" value="CONDENSIN COMPLEX SUBUNIT 2"/>
    <property type="match status" value="1"/>
</dbReference>
<gene>
    <name evidence="12" type="ORF">DGYR_LOCUS5152</name>
</gene>
<dbReference type="EMBL" id="CAJFCJ010000006">
    <property type="protein sequence ID" value="CAD5116543.1"/>
    <property type="molecule type" value="Genomic_DNA"/>
</dbReference>
<dbReference type="PANTHER" id="PTHR13108:SF9">
    <property type="entry name" value="CONDENSIN COMPLEX SUBUNIT 2"/>
    <property type="match status" value="1"/>
</dbReference>
<name>A0A7I8VKI5_9ANNE</name>
<keyword evidence="6" id="KW-0963">Cytoplasm</keyword>
<feature type="region of interest" description="Disordered" evidence="11">
    <location>
        <begin position="144"/>
        <end position="186"/>
    </location>
</feature>
<comment type="subcellular location">
    <subcellularLocation>
        <location evidence="1">Chromosome</location>
    </subcellularLocation>
    <subcellularLocation>
        <location evidence="2">Cytoplasm</location>
    </subcellularLocation>
</comment>
<dbReference type="Pfam" id="PF05786">
    <property type="entry name" value="Cnd2"/>
    <property type="match status" value="2"/>
</dbReference>
<evidence type="ECO:0000256" key="4">
    <source>
        <dbReference type="ARBA" id="ARBA00016065"/>
    </source>
</evidence>
<dbReference type="OrthoDB" id="362021at2759"/>
<evidence type="ECO:0000256" key="1">
    <source>
        <dbReference type="ARBA" id="ARBA00004286"/>
    </source>
</evidence>
<evidence type="ECO:0000256" key="11">
    <source>
        <dbReference type="SAM" id="MobiDB-lite"/>
    </source>
</evidence>
<comment type="similarity">
    <text evidence="3">Belongs to the CND2 (condensin subunit 2) family.</text>
</comment>
<dbReference type="Proteomes" id="UP000549394">
    <property type="component" value="Unassembled WGS sequence"/>
</dbReference>
<evidence type="ECO:0000256" key="3">
    <source>
        <dbReference type="ARBA" id="ARBA00009471"/>
    </source>
</evidence>
<dbReference type="InterPro" id="IPR022816">
    <property type="entry name" value="Condensin_barren_su2"/>
</dbReference>
<keyword evidence="9" id="KW-0226">DNA condensation</keyword>
<keyword evidence="13" id="KW-1185">Reference proteome</keyword>
<keyword evidence="10" id="KW-0131">Cell cycle</keyword>
<accession>A0A7I8VKI5</accession>
<evidence type="ECO:0000256" key="9">
    <source>
        <dbReference type="ARBA" id="ARBA00023067"/>
    </source>
</evidence>
<comment type="caution">
    <text evidence="12">The sequence shown here is derived from an EMBL/GenBank/DDBJ whole genome shotgun (WGS) entry which is preliminary data.</text>
</comment>
<dbReference type="GO" id="GO:0005737">
    <property type="term" value="C:cytoplasm"/>
    <property type="evidence" value="ECO:0007669"/>
    <property type="project" value="UniProtKB-SubCell"/>
</dbReference>